<dbReference type="AlphaFoldDB" id="A0A099D9A6"/>
<dbReference type="OrthoDB" id="5244108at2"/>
<evidence type="ECO:0000313" key="4">
    <source>
        <dbReference type="EMBL" id="ASU79900.1"/>
    </source>
</evidence>
<keyword evidence="6" id="KW-1185">Reference proteome</keyword>
<evidence type="ECO:0000259" key="3">
    <source>
        <dbReference type="Pfam" id="PF01323"/>
    </source>
</evidence>
<feature type="domain" description="DSBA-like thioredoxin" evidence="3">
    <location>
        <begin position="8"/>
        <end position="202"/>
    </location>
</feature>
<reference evidence="5 6" key="1">
    <citation type="journal article" date="2014" name="PLoS ONE">
        <title>Identification and Characterization of a New Erythromycin Biosynthetic Gene Cluster in Actinopolyspora erythraea YIM90600, a Novel Erythronolide-Producing Halophilic Actinomycete Isolated from Salt Field.</title>
        <authorList>
            <person name="Chen D."/>
            <person name="Feng J."/>
            <person name="Huang L."/>
            <person name="Zhang Q."/>
            <person name="Wu J."/>
            <person name="Zhu X."/>
            <person name="Duan Y."/>
            <person name="Xu Z."/>
        </authorList>
    </citation>
    <scope>NUCLEOTIDE SEQUENCE [LARGE SCALE GENOMIC DNA]</scope>
    <source>
        <strain evidence="5 6">YIM90600</strain>
    </source>
</reference>
<dbReference type="eggNOG" id="COG3917">
    <property type="taxonomic scope" value="Bacteria"/>
</dbReference>
<dbReference type="Pfam" id="PF01323">
    <property type="entry name" value="DSBA"/>
    <property type="match status" value="1"/>
</dbReference>
<dbReference type="HOGENOM" id="CLU_069253_1_3_11"/>
<evidence type="ECO:0000313" key="6">
    <source>
        <dbReference type="Proteomes" id="UP000029737"/>
    </source>
</evidence>
<dbReference type="SUPFAM" id="SSF52833">
    <property type="entry name" value="Thioredoxin-like"/>
    <property type="match status" value="1"/>
</dbReference>
<feature type="active site" description="Nucleophile" evidence="2">
    <location>
        <position position="15"/>
    </location>
</feature>
<evidence type="ECO:0000256" key="2">
    <source>
        <dbReference type="PIRSR" id="PIRSR006386-1"/>
    </source>
</evidence>
<reference evidence="4 7" key="2">
    <citation type="submission" date="2017-08" db="EMBL/GenBank/DDBJ databases">
        <title>The complete genome sequence of moderately halophilic actinomycete Actinopolyspora erythraea YIM 90600, the producer of novel erythromycin, novel actinopolysporins A-C and tubercidin.</title>
        <authorList>
            <person name="Yin M."/>
            <person name="Tang S."/>
        </authorList>
    </citation>
    <scope>NUCLEOTIDE SEQUENCE [LARGE SCALE GENOMIC DNA]</scope>
    <source>
        <strain evidence="4 7">YIM 90600</strain>
    </source>
</reference>
<dbReference type="GO" id="GO:0018845">
    <property type="term" value="F:2-hydroxychromene-2-carboxylate isomerase activity"/>
    <property type="evidence" value="ECO:0007669"/>
    <property type="project" value="UniProtKB-UniRule"/>
</dbReference>
<protein>
    <recommendedName>
        <fullName evidence="1">2-hydroxychromene-2-carboxylate isomerase</fullName>
        <ecNumber evidence="1">5.99.1.4</ecNumber>
    </recommendedName>
</protein>
<dbReference type="EC" id="5.99.1.4" evidence="1"/>
<sequence length="233" mass="26413">MPEEPQAKFFFSLRSPYSWLSYLRFVECHGDLVHKLRWIPTWEPDEMTERSLRAMGGSIVYTEMSRTKNLYILRDVTRRTRESGTALKWPLDRQPIWEVPHLAYLRAHDHGRGAEYVAAAYRARWEQGRDICDRSTVAEIGESLGLDPDELASAPDDPGLRERGARCLLEVSAEEVFGVPFFVTGSARFWGVDRLEAFVDAVRSPPLSSETTADDESGRVTWTLDYGHAGGCG</sequence>
<dbReference type="InterPro" id="IPR036249">
    <property type="entry name" value="Thioredoxin-like_sf"/>
</dbReference>
<dbReference type="KEGG" id="aey:CDG81_18360"/>
<evidence type="ECO:0000313" key="7">
    <source>
        <dbReference type="Proteomes" id="UP000215043"/>
    </source>
</evidence>
<keyword evidence="1" id="KW-0413">Isomerase</keyword>
<dbReference type="PANTHER" id="PTHR42943:SF2">
    <property type="entry name" value="GLUTATHIONE S-TRANSFERASE KAPPA 1"/>
    <property type="match status" value="1"/>
</dbReference>
<comment type="catalytic activity">
    <reaction evidence="1">
        <text>2-hydroxychromene-2-carboxylate = (3E)-4-(2-hydroxyphenyl)-2-oxobut-3-enoate</text>
        <dbReference type="Rhea" id="RHEA:27401"/>
        <dbReference type="ChEBI" id="CHEBI:59350"/>
        <dbReference type="ChEBI" id="CHEBI:59353"/>
        <dbReference type="EC" id="5.99.1.4"/>
    </reaction>
</comment>
<dbReference type="GO" id="GO:0016491">
    <property type="term" value="F:oxidoreductase activity"/>
    <property type="evidence" value="ECO:0007669"/>
    <property type="project" value="InterPro"/>
</dbReference>
<dbReference type="Proteomes" id="UP000029737">
    <property type="component" value="Unassembled WGS sequence"/>
</dbReference>
<dbReference type="InterPro" id="IPR051924">
    <property type="entry name" value="GST_Kappa/NadH"/>
</dbReference>
<dbReference type="Gene3D" id="3.40.30.10">
    <property type="entry name" value="Glutaredoxin"/>
    <property type="match status" value="1"/>
</dbReference>
<accession>A0A099D9A6</accession>
<name>A0A099D9A6_9ACTN</name>
<organism evidence="4 7">
    <name type="scientific">Actinopolyspora erythraea</name>
    <dbReference type="NCBI Taxonomy" id="414996"/>
    <lineage>
        <taxon>Bacteria</taxon>
        <taxon>Bacillati</taxon>
        <taxon>Actinomycetota</taxon>
        <taxon>Actinomycetes</taxon>
        <taxon>Actinopolysporales</taxon>
        <taxon>Actinopolysporaceae</taxon>
        <taxon>Actinopolyspora</taxon>
    </lineage>
</organism>
<dbReference type="RefSeq" id="WP_043570885.1">
    <property type="nucleotide sequence ID" value="NZ_CP022752.1"/>
</dbReference>
<dbReference type="PIRSF" id="PIRSF006386">
    <property type="entry name" value="HCCAis_GSTk"/>
    <property type="match status" value="1"/>
</dbReference>
<dbReference type="InterPro" id="IPR014440">
    <property type="entry name" value="HCCAis_GSTk"/>
</dbReference>
<evidence type="ECO:0000313" key="5">
    <source>
        <dbReference type="EMBL" id="KGI82382.1"/>
    </source>
</evidence>
<dbReference type="InterPro" id="IPR001853">
    <property type="entry name" value="DSBA-like_thioredoxin_dom"/>
</dbReference>
<dbReference type="EMBL" id="JPMV01000012">
    <property type="protein sequence ID" value="KGI82382.1"/>
    <property type="molecule type" value="Genomic_DNA"/>
</dbReference>
<dbReference type="PANTHER" id="PTHR42943">
    <property type="entry name" value="GLUTATHIONE S-TRANSFERASE KAPPA"/>
    <property type="match status" value="1"/>
</dbReference>
<gene>
    <name evidence="4" type="ORF">CDG81_18360</name>
    <name evidence="5" type="ORF">IL38_06565</name>
</gene>
<proteinExistence type="inferred from homology"/>
<dbReference type="EMBL" id="CP022752">
    <property type="protein sequence ID" value="ASU79900.1"/>
    <property type="molecule type" value="Genomic_DNA"/>
</dbReference>
<dbReference type="Proteomes" id="UP000215043">
    <property type="component" value="Chromosome"/>
</dbReference>
<comment type="similarity">
    <text evidence="1">Belongs to the GST superfamily. NadH family.</text>
</comment>
<evidence type="ECO:0000256" key="1">
    <source>
        <dbReference type="PIRNR" id="PIRNR006386"/>
    </source>
</evidence>